<dbReference type="GO" id="GO:0061630">
    <property type="term" value="F:ubiquitin protein ligase activity"/>
    <property type="evidence" value="ECO:0007669"/>
    <property type="project" value="TreeGrafter"/>
</dbReference>
<evidence type="ECO:0000313" key="2">
    <source>
        <dbReference type="Proteomes" id="UP001172102"/>
    </source>
</evidence>
<dbReference type="GO" id="GO:0000209">
    <property type="term" value="P:protein polyubiquitination"/>
    <property type="evidence" value="ECO:0007669"/>
    <property type="project" value="TreeGrafter"/>
</dbReference>
<dbReference type="InterPro" id="IPR019193">
    <property type="entry name" value="UBQ-conj_enz_E2-bd_prot"/>
</dbReference>
<dbReference type="EMBL" id="JAUKUA010000001">
    <property type="protein sequence ID" value="KAK0730823.1"/>
    <property type="molecule type" value="Genomic_DNA"/>
</dbReference>
<dbReference type="AlphaFoldDB" id="A0AA40BB85"/>
<dbReference type="GO" id="GO:0005829">
    <property type="term" value="C:cytosol"/>
    <property type="evidence" value="ECO:0007669"/>
    <property type="project" value="TreeGrafter"/>
</dbReference>
<dbReference type="GO" id="GO:0006513">
    <property type="term" value="P:protein monoubiquitination"/>
    <property type="evidence" value="ECO:0007669"/>
    <property type="project" value="TreeGrafter"/>
</dbReference>
<protein>
    <submittedName>
        <fullName evidence="1">Ubiquitin-conjugating enzyme E2-binding protein</fullName>
    </submittedName>
</protein>
<accession>A0AA40BB85</accession>
<proteinExistence type="predicted"/>
<dbReference type="Proteomes" id="UP001172102">
    <property type="component" value="Unassembled WGS sequence"/>
</dbReference>
<dbReference type="GO" id="GO:0005634">
    <property type="term" value="C:nucleus"/>
    <property type="evidence" value="ECO:0007669"/>
    <property type="project" value="TreeGrafter"/>
</dbReference>
<dbReference type="GO" id="GO:0043161">
    <property type="term" value="P:proteasome-mediated ubiquitin-dependent protein catabolic process"/>
    <property type="evidence" value="ECO:0007669"/>
    <property type="project" value="TreeGrafter"/>
</dbReference>
<comment type="caution">
    <text evidence="1">The sequence shown here is derived from an EMBL/GenBank/DDBJ whole genome shotgun (WGS) entry which is preliminary data.</text>
</comment>
<evidence type="ECO:0000313" key="1">
    <source>
        <dbReference type="EMBL" id="KAK0730823.1"/>
    </source>
</evidence>
<sequence length="401" mass="43092">MTSQSSIYAELLSNIRQISLAVSLSSPSDVSTRVTVAADGISIAVAHHSDTHQLRLPAKVSVGAAALPIQKQGVTTFSWRLPLDLNGALATSATQPQATPWSATDLKPGSEVSCRECNSVIVNSGAITVWKDLPSENWAEMMEFWHCHKPEVASHHSHHHDSGKADENSLAARGYGASSIISSQEGVGFVDLTTLLFAEPNCHGLTFSLSGYEHDSTNRQDLAETESRNLNVCCTSCRAQLGFFNLRTAAVTLLKWQVSSRSVSGSLPGISECLAATLISTISRSGSSKSLITPIPESVAMATANTGASTNQAIHIWVLNSGIVYSSSSAAWCIPAVKLLYRLISQDEADRMLEGVTCEAQEINLPGTAINEAIRHLDDSNLLLPNAERVFKEWRVGLLRR</sequence>
<dbReference type="PANTHER" id="PTHR31531:SF2">
    <property type="entry name" value="E3 UBIQUITIN-PROTEIN LIGASE E3D"/>
    <property type="match status" value="1"/>
</dbReference>
<keyword evidence="2" id="KW-1185">Reference proteome</keyword>
<dbReference type="PANTHER" id="PTHR31531">
    <property type="entry name" value="E3 UBIQUITIN-PROTEIN LIGASE E3D FAMILY MEMBER"/>
    <property type="match status" value="1"/>
</dbReference>
<dbReference type="GO" id="GO:0030332">
    <property type="term" value="F:cyclin binding"/>
    <property type="evidence" value="ECO:0007669"/>
    <property type="project" value="TreeGrafter"/>
</dbReference>
<name>A0AA40BB85_9PEZI</name>
<organism evidence="1 2">
    <name type="scientific">Lasiosphaeris hirsuta</name>
    <dbReference type="NCBI Taxonomy" id="260670"/>
    <lineage>
        <taxon>Eukaryota</taxon>
        <taxon>Fungi</taxon>
        <taxon>Dikarya</taxon>
        <taxon>Ascomycota</taxon>
        <taxon>Pezizomycotina</taxon>
        <taxon>Sordariomycetes</taxon>
        <taxon>Sordariomycetidae</taxon>
        <taxon>Sordariales</taxon>
        <taxon>Lasiosphaeriaceae</taxon>
        <taxon>Lasiosphaeris</taxon>
    </lineage>
</organism>
<dbReference type="GO" id="GO:0000151">
    <property type="term" value="C:ubiquitin ligase complex"/>
    <property type="evidence" value="ECO:0007669"/>
    <property type="project" value="TreeGrafter"/>
</dbReference>
<dbReference type="Pfam" id="PF09814">
    <property type="entry name" value="HECT_2"/>
    <property type="match status" value="1"/>
</dbReference>
<reference evidence="1" key="1">
    <citation type="submission" date="2023-06" db="EMBL/GenBank/DDBJ databases">
        <title>Genome-scale phylogeny and comparative genomics of the fungal order Sordariales.</title>
        <authorList>
            <consortium name="Lawrence Berkeley National Laboratory"/>
            <person name="Hensen N."/>
            <person name="Bonometti L."/>
            <person name="Westerberg I."/>
            <person name="Brannstrom I.O."/>
            <person name="Guillou S."/>
            <person name="Cros-Aarteil S."/>
            <person name="Calhoun S."/>
            <person name="Haridas S."/>
            <person name="Kuo A."/>
            <person name="Mondo S."/>
            <person name="Pangilinan J."/>
            <person name="Riley R."/>
            <person name="Labutti K."/>
            <person name="Andreopoulos B."/>
            <person name="Lipzen A."/>
            <person name="Chen C."/>
            <person name="Yanf M."/>
            <person name="Daum C."/>
            <person name="Ng V."/>
            <person name="Clum A."/>
            <person name="Steindorff A."/>
            <person name="Ohm R."/>
            <person name="Martin F."/>
            <person name="Silar P."/>
            <person name="Natvig D."/>
            <person name="Lalanne C."/>
            <person name="Gautier V."/>
            <person name="Ament-Velasquez S.L."/>
            <person name="Kruys A."/>
            <person name="Hutchinson M.I."/>
            <person name="Powell A.J."/>
            <person name="Barry K."/>
            <person name="Miller A.N."/>
            <person name="Grigoriev I.V."/>
            <person name="Debuchy R."/>
            <person name="Gladieux P."/>
            <person name="Thoren M.H."/>
            <person name="Johannesson H."/>
        </authorList>
    </citation>
    <scope>NUCLEOTIDE SEQUENCE</scope>
    <source>
        <strain evidence="1">SMH4607-1</strain>
    </source>
</reference>
<dbReference type="GO" id="GO:0031624">
    <property type="term" value="F:ubiquitin conjugating enzyme binding"/>
    <property type="evidence" value="ECO:0007669"/>
    <property type="project" value="TreeGrafter"/>
</dbReference>
<dbReference type="GO" id="GO:0051865">
    <property type="term" value="P:protein autoubiquitination"/>
    <property type="evidence" value="ECO:0007669"/>
    <property type="project" value="TreeGrafter"/>
</dbReference>
<gene>
    <name evidence="1" type="ORF">B0H67DRAFT_563031</name>
</gene>